<keyword evidence="3" id="KW-1185">Reference proteome</keyword>
<organism evidence="2 3">
    <name type="scientific">Fulvivirga sedimenti</name>
    <dbReference type="NCBI Taxonomy" id="2879465"/>
    <lineage>
        <taxon>Bacteria</taxon>
        <taxon>Pseudomonadati</taxon>
        <taxon>Bacteroidota</taxon>
        <taxon>Cytophagia</taxon>
        <taxon>Cytophagales</taxon>
        <taxon>Fulvivirgaceae</taxon>
        <taxon>Fulvivirga</taxon>
    </lineage>
</organism>
<feature type="domain" description="Nudix hydrolase" evidence="1">
    <location>
        <begin position="12"/>
        <end position="163"/>
    </location>
</feature>
<dbReference type="AlphaFoldDB" id="A0A9X1HXD4"/>
<dbReference type="InterPro" id="IPR015797">
    <property type="entry name" value="NUDIX_hydrolase-like_dom_sf"/>
</dbReference>
<dbReference type="SUPFAM" id="SSF55811">
    <property type="entry name" value="Nudix"/>
    <property type="match status" value="1"/>
</dbReference>
<dbReference type="InterPro" id="IPR054105">
    <property type="entry name" value="WHD_NrtR"/>
</dbReference>
<dbReference type="RefSeq" id="WP_225699952.1">
    <property type="nucleotide sequence ID" value="NZ_JAIXNE010000009.1"/>
</dbReference>
<reference evidence="2" key="1">
    <citation type="submission" date="2021-09" db="EMBL/GenBank/DDBJ databases">
        <title>Fulvivirga sp. isolated from coastal sediment.</title>
        <authorList>
            <person name="Yu H."/>
        </authorList>
    </citation>
    <scope>NUCLEOTIDE SEQUENCE</scope>
    <source>
        <strain evidence="2">1062</strain>
    </source>
</reference>
<dbReference type="InterPro" id="IPR000086">
    <property type="entry name" value="NUDIX_hydrolase_dom"/>
</dbReference>
<dbReference type="EMBL" id="JAIXNE010000009">
    <property type="protein sequence ID" value="MCA6079090.1"/>
    <property type="molecule type" value="Genomic_DNA"/>
</dbReference>
<dbReference type="Gene3D" id="3.90.79.10">
    <property type="entry name" value="Nucleoside Triphosphate Pyrophosphohydrolase"/>
    <property type="match status" value="1"/>
</dbReference>
<evidence type="ECO:0000313" key="2">
    <source>
        <dbReference type="EMBL" id="MCA6079090.1"/>
    </source>
</evidence>
<name>A0A9X1HXD4_9BACT</name>
<dbReference type="SUPFAM" id="SSF46785">
    <property type="entry name" value="Winged helix' DNA-binding domain"/>
    <property type="match status" value="1"/>
</dbReference>
<dbReference type="Pfam" id="PF21906">
    <property type="entry name" value="WHD_NrtR"/>
    <property type="match status" value="1"/>
</dbReference>
<accession>A0A9X1HXD4</accession>
<dbReference type="Proteomes" id="UP001139409">
    <property type="component" value="Unassembled WGS sequence"/>
</dbReference>
<protein>
    <submittedName>
        <fullName evidence="2">NUDIX domain-containing protein</fullName>
    </submittedName>
</protein>
<dbReference type="Pfam" id="PF00293">
    <property type="entry name" value="NUDIX"/>
    <property type="match status" value="1"/>
</dbReference>
<dbReference type="Gene3D" id="1.10.10.10">
    <property type="entry name" value="Winged helix-like DNA-binding domain superfamily/Winged helix DNA-binding domain"/>
    <property type="match status" value="1"/>
</dbReference>
<evidence type="ECO:0000313" key="3">
    <source>
        <dbReference type="Proteomes" id="UP001139409"/>
    </source>
</evidence>
<dbReference type="CDD" id="cd18873">
    <property type="entry name" value="NUDIX_NadM_like"/>
    <property type="match status" value="1"/>
</dbReference>
<dbReference type="InterPro" id="IPR036388">
    <property type="entry name" value="WH-like_DNA-bd_sf"/>
</dbReference>
<dbReference type="InterPro" id="IPR036390">
    <property type="entry name" value="WH_DNA-bd_sf"/>
</dbReference>
<proteinExistence type="predicted"/>
<dbReference type="PANTHER" id="PTHR43736:SF4">
    <property type="entry name" value="SLR1690 PROTEIN"/>
    <property type="match status" value="1"/>
</dbReference>
<dbReference type="PANTHER" id="PTHR43736">
    <property type="entry name" value="ADP-RIBOSE PYROPHOSPHATASE"/>
    <property type="match status" value="1"/>
</dbReference>
<dbReference type="PROSITE" id="PS51462">
    <property type="entry name" value="NUDIX"/>
    <property type="match status" value="1"/>
</dbReference>
<comment type="caution">
    <text evidence="2">The sequence shown here is derived from an EMBL/GenBank/DDBJ whole genome shotgun (WGS) entry which is preliminary data.</text>
</comment>
<evidence type="ECO:0000259" key="1">
    <source>
        <dbReference type="PROSITE" id="PS51462"/>
    </source>
</evidence>
<sequence>MASFSDEKYHPGLSVDCVIFGFNSNVLKVLLLKLKGTDTWALPGGFVKSSENVDDAAIRVLRERTGLEDIFLRQFQLFGSLERHDRAHTEKMIEKGIINKADIPWFNQRFVTLGYYALVEYSKVNEPTADYISEFCQWYPIDEVPELMLDHSQILARAYEELKEQVSNHPVGLNLMPAQFTMPELQSLYETILGKSLDRRNFQRKMLSYGILRKTGKRQNGKAHKAPWLYEFDEENYASALQADNYRGI</sequence>
<gene>
    <name evidence="2" type="ORF">LDX50_29735</name>
</gene>